<evidence type="ECO:0000313" key="2">
    <source>
        <dbReference type="EMBL" id="QMV15837.1"/>
    </source>
</evidence>
<dbReference type="EMBL" id="CP046268">
    <property type="protein sequence ID" value="QMV15837.1"/>
    <property type="molecule type" value="Genomic_DNA"/>
</dbReference>
<dbReference type="AlphaFoldDB" id="A0A1N6MBS3"/>
<dbReference type="OrthoDB" id="5871517at2"/>
<organism evidence="3 4">
    <name type="scientific">Vibrio spartinae</name>
    <dbReference type="NCBI Taxonomy" id="1918945"/>
    <lineage>
        <taxon>Bacteria</taxon>
        <taxon>Pseudomonadati</taxon>
        <taxon>Pseudomonadota</taxon>
        <taxon>Gammaproteobacteria</taxon>
        <taxon>Vibrionales</taxon>
        <taxon>Vibrionaceae</taxon>
        <taxon>Vibrio</taxon>
    </lineage>
</organism>
<dbReference type="RefSeq" id="WP_074375280.1">
    <property type="nucleotide sequence ID" value="NZ_AP024907.1"/>
</dbReference>
<evidence type="ECO:0000259" key="1">
    <source>
        <dbReference type="Pfam" id="PF13503"/>
    </source>
</evidence>
<dbReference type="Proteomes" id="UP000515264">
    <property type="component" value="Chromosome 1"/>
</dbReference>
<reference evidence="2" key="2">
    <citation type="submission" date="2019-11" db="EMBL/GenBank/DDBJ databases">
        <authorList>
            <person name="January G."/>
            <person name="Bunk B."/>
        </authorList>
    </citation>
    <scope>NUCLEOTIDE SEQUENCE</scope>
    <source>
        <strain evidence="2">3.6</strain>
    </source>
</reference>
<name>A0A1N6MBS3_9VIBR</name>
<dbReference type="EMBL" id="FSSB01000062">
    <property type="protein sequence ID" value="SIO96895.1"/>
    <property type="molecule type" value="Genomic_DNA"/>
</dbReference>
<sequence length="188" mass="21675">MKIFPELQDNSLTHWLVVDSVRVPDITQLVYQHEQNVELYRLFANTPFDHLIEQSPVAFRYSGVAEIERQLKEDFALRTSSVLFSCEPSVTTESVIQHFQALLYVVVAESPILFRYYASPMWDEVAPELSAEDRCTLLGPCRVLSWVDSQQNGHSLRQYPEAQIEADLQLPYHLNSPVFNALVEQRYG</sequence>
<dbReference type="Pfam" id="PF13503">
    <property type="entry name" value="DUF4123"/>
    <property type="match status" value="1"/>
</dbReference>
<dbReference type="InterPro" id="IPR025391">
    <property type="entry name" value="DUF4123"/>
</dbReference>
<evidence type="ECO:0000313" key="3">
    <source>
        <dbReference type="EMBL" id="SIO96895.1"/>
    </source>
</evidence>
<proteinExistence type="predicted"/>
<protein>
    <recommendedName>
        <fullName evidence="1">DUF4123 domain-containing protein</fullName>
    </recommendedName>
</protein>
<reference evidence="3 4" key="1">
    <citation type="submission" date="2016-12" db="EMBL/GenBank/DDBJ databases">
        <authorList>
            <person name="Song W.-J."/>
            <person name="Kurnit D.M."/>
        </authorList>
    </citation>
    <scope>NUCLEOTIDE SEQUENCE [LARGE SCALE GENOMIC DNA]</scope>
    <source>
        <strain evidence="3 4">CECT 9026</strain>
    </source>
</reference>
<evidence type="ECO:0000313" key="5">
    <source>
        <dbReference type="Proteomes" id="UP000515264"/>
    </source>
</evidence>
<gene>
    <name evidence="3" type="ORF">VSP9026_04721</name>
    <name evidence="2" type="ORF">Vspart_03203</name>
</gene>
<accession>A0A1N6MBS3</accession>
<feature type="domain" description="DUF4123" evidence="1">
    <location>
        <begin position="14"/>
        <end position="135"/>
    </location>
</feature>
<keyword evidence="5" id="KW-1185">Reference proteome</keyword>
<dbReference type="Proteomes" id="UP000184774">
    <property type="component" value="Unassembled WGS sequence"/>
</dbReference>
<evidence type="ECO:0000313" key="4">
    <source>
        <dbReference type="Proteomes" id="UP000184774"/>
    </source>
</evidence>
<reference evidence="2 5" key="3">
    <citation type="journal article" date="2020" name="J. Nat. Prod.">
        <title>Genomics-Metabolomics Profiling Disclosed Marine Vibrio spartinae 3.6 as a Producer of a New Branched Side Chain Prodigiosin.</title>
        <authorList>
            <person name="Vitale G.A."/>
            <person name="Sciarretta M."/>
            <person name="Palma Esposito F."/>
            <person name="January G.G."/>
            <person name="Giaccio M."/>
            <person name="Bunk B."/>
            <person name="Sproer C."/>
            <person name="Bajerski F."/>
            <person name="Power D."/>
            <person name="Festa C."/>
            <person name="Monti M.C."/>
            <person name="D'Auria M.V."/>
            <person name="de Pascale D."/>
        </authorList>
    </citation>
    <scope>NUCLEOTIDE SEQUENCE [LARGE SCALE GENOMIC DNA]</scope>
    <source>
        <strain evidence="2 5">3.6</strain>
    </source>
</reference>